<feature type="region of interest" description="Disordered" evidence="2">
    <location>
        <begin position="297"/>
        <end position="325"/>
    </location>
</feature>
<feature type="coiled-coil region" evidence="1">
    <location>
        <begin position="466"/>
        <end position="500"/>
    </location>
</feature>
<protein>
    <submittedName>
        <fullName evidence="3">Uncharacterized protein</fullName>
    </submittedName>
</protein>
<sequence length="604" mass="71630">FVSLMNVCNKKELLDLIQKSDFTVIRDCLDTDKDTIQKLHNHELQTDIQVKILNKLSLKHGHNLVLSNLYQFLLNFKSQCEVCQKVRYQADKSEQICAQHKIKNIKEEMRQFQQNQLFNEYLLQIQQKQQVTTNCPQLQQQINSYVEGVVEDADAFCQALSRLKRRREQILLKFGEKTFYDFKPTFKKLISATDLSFLNQKYENENKKQICQEFDDSDFLKLLEGIGGFAVTEESINELAQLYRQRKEERTKKQFDQFTPQIKVQPRLNSPKQANNMFAYHQVDPVKVQCQFDQNNGIKISNNDQPTQKEPQNSPTNKPSNKFNLKKTEPKQFLKQKISLAEILQELNVSSAVLPRKLSQINFQKFKTPFQPTFSKEFDARFLNMVFNMKMSDELFQFIAEELKQKKMSMAGLMFQLQMENAQQLILWLKHLQNQVQLSTQTQFDKDVQQFLLKNKFKPFDVHDLKKRIDEEVSKFLNQNQAFEQNRTKLQQLLEFLLDNKDFPNYDFVLQLLTKYFQLPLNKFMLKYFFDLKDDKCSLFEFLLRKLGVQYQKGILKQNSTNLTTKSIEFDEEKAQMMGKVARQKMHAFLLQFQDEWFLKVGDL</sequence>
<feature type="compositionally biased region" description="Polar residues" evidence="2">
    <location>
        <begin position="297"/>
        <end position="323"/>
    </location>
</feature>
<keyword evidence="1" id="KW-0175">Coiled coil</keyword>
<dbReference type="EMBL" id="GDID01006553">
    <property type="protein sequence ID" value="JAP90053.1"/>
    <property type="molecule type" value="Transcribed_RNA"/>
</dbReference>
<dbReference type="AlphaFoldDB" id="A0A146JZF6"/>
<feature type="non-terminal residue" evidence="3">
    <location>
        <position position="1"/>
    </location>
</feature>
<name>A0A146JZF6_9EUKA</name>
<evidence type="ECO:0000313" key="3">
    <source>
        <dbReference type="EMBL" id="JAP90053.1"/>
    </source>
</evidence>
<accession>A0A146JZF6</accession>
<evidence type="ECO:0000256" key="2">
    <source>
        <dbReference type="SAM" id="MobiDB-lite"/>
    </source>
</evidence>
<evidence type="ECO:0000256" key="1">
    <source>
        <dbReference type="SAM" id="Coils"/>
    </source>
</evidence>
<organism evidence="3">
    <name type="scientific">Trepomonas sp. PC1</name>
    <dbReference type="NCBI Taxonomy" id="1076344"/>
    <lineage>
        <taxon>Eukaryota</taxon>
        <taxon>Metamonada</taxon>
        <taxon>Diplomonadida</taxon>
        <taxon>Hexamitidae</taxon>
        <taxon>Hexamitinae</taxon>
        <taxon>Trepomonas</taxon>
    </lineage>
</organism>
<proteinExistence type="predicted"/>
<reference evidence="3" key="1">
    <citation type="submission" date="2015-07" db="EMBL/GenBank/DDBJ databases">
        <title>Adaptation to a free-living lifestyle via gene acquisitions in the diplomonad Trepomonas sp. PC1.</title>
        <authorList>
            <person name="Xu F."/>
            <person name="Jerlstrom-Hultqvist J."/>
            <person name="Kolisko M."/>
            <person name="Simpson A.G.B."/>
            <person name="Roger A.J."/>
            <person name="Svard S.G."/>
            <person name="Andersson J.O."/>
        </authorList>
    </citation>
    <scope>NUCLEOTIDE SEQUENCE</scope>
    <source>
        <strain evidence="3">PC1</strain>
    </source>
</reference>
<gene>
    <name evidence="3" type="ORF">TPC1_30452</name>
</gene>